<dbReference type="Gene3D" id="3.30.1300.30">
    <property type="entry name" value="GSPII I/J protein-like"/>
    <property type="match status" value="1"/>
</dbReference>
<accession>A0A161PQM6</accession>
<keyword evidence="4" id="KW-0813">Transport</keyword>
<feature type="domain" description="Trimeric autotransporter adhesin YadA-like stalk" evidence="13">
    <location>
        <begin position="903"/>
        <end position="918"/>
    </location>
</feature>
<keyword evidence="5" id="KW-1134">Transmembrane beta strand</keyword>
<evidence type="ECO:0000256" key="3">
    <source>
        <dbReference type="ARBA" id="ARBA00005848"/>
    </source>
</evidence>
<keyword evidence="7" id="KW-0732">Signal</keyword>
<evidence type="ECO:0000256" key="1">
    <source>
        <dbReference type="ARBA" id="ARBA00004241"/>
    </source>
</evidence>
<dbReference type="Pfam" id="PF03895">
    <property type="entry name" value="YadA_anchor"/>
    <property type="match status" value="1"/>
</dbReference>
<dbReference type="SUPFAM" id="SSF101967">
    <property type="entry name" value="Adhesin YadA, collagen-binding domain"/>
    <property type="match status" value="4"/>
</dbReference>
<dbReference type="InterPro" id="IPR008635">
    <property type="entry name" value="Coiled_stalk_dom"/>
</dbReference>
<evidence type="ECO:0000256" key="11">
    <source>
        <dbReference type="SAM" id="MobiDB-lite"/>
    </source>
</evidence>
<dbReference type="InterPro" id="IPR005594">
    <property type="entry name" value="YadA_C"/>
</dbReference>
<dbReference type="GO" id="GO:0009986">
    <property type="term" value="C:cell surface"/>
    <property type="evidence" value="ECO:0007669"/>
    <property type="project" value="UniProtKB-SubCell"/>
</dbReference>
<evidence type="ECO:0000313" key="14">
    <source>
        <dbReference type="EMBL" id="KYL03068.1"/>
    </source>
</evidence>
<evidence type="ECO:0000256" key="4">
    <source>
        <dbReference type="ARBA" id="ARBA00022448"/>
    </source>
</evidence>
<dbReference type="Gene3D" id="2.150.10.10">
    <property type="entry name" value="Serralysin-like metalloprotease, C-terminal"/>
    <property type="match status" value="3"/>
</dbReference>
<evidence type="ECO:0008006" key="16">
    <source>
        <dbReference type="Google" id="ProtNLM"/>
    </source>
</evidence>
<dbReference type="Pfam" id="PF05662">
    <property type="entry name" value="YadA_stalk"/>
    <property type="match status" value="5"/>
</dbReference>
<dbReference type="InterPro" id="IPR011049">
    <property type="entry name" value="Serralysin-like_metalloprot_C"/>
</dbReference>
<evidence type="ECO:0000256" key="7">
    <source>
        <dbReference type="ARBA" id="ARBA00022729"/>
    </source>
</evidence>
<comment type="subcellular location">
    <subcellularLocation>
        <location evidence="2">Cell outer membrane</location>
    </subcellularLocation>
    <subcellularLocation>
        <location evidence="1">Cell surface</location>
    </subcellularLocation>
</comment>
<dbReference type="Gene3D" id="1.20.5.170">
    <property type="match status" value="1"/>
</dbReference>
<keyword evidence="8" id="KW-0653">Protein transport</keyword>
<gene>
    <name evidence="14" type="ORF">A2J07_06660</name>
</gene>
<dbReference type="GO" id="GO:0015031">
    <property type="term" value="P:protein transport"/>
    <property type="evidence" value="ECO:0007669"/>
    <property type="project" value="UniProtKB-KW"/>
</dbReference>
<dbReference type="EMBL" id="LVEA01000053">
    <property type="protein sequence ID" value="KYL03068.1"/>
    <property type="molecule type" value="Genomic_DNA"/>
</dbReference>
<evidence type="ECO:0000259" key="13">
    <source>
        <dbReference type="Pfam" id="PF05662"/>
    </source>
</evidence>
<name>A0A161PQM6_9FUSO</name>
<evidence type="ECO:0000256" key="5">
    <source>
        <dbReference type="ARBA" id="ARBA00022452"/>
    </source>
</evidence>
<feature type="domain" description="Trimeric autotransporter adhesin YadA-like C-terminal membrane anchor" evidence="12">
    <location>
        <begin position="1253"/>
        <end position="1307"/>
    </location>
</feature>
<dbReference type="eggNOG" id="COG5295">
    <property type="taxonomic scope" value="Bacteria"/>
</dbReference>
<evidence type="ECO:0000256" key="8">
    <source>
        <dbReference type="ARBA" id="ARBA00022927"/>
    </source>
</evidence>
<feature type="domain" description="Trimeric autotransporter adhesin YadA-like stalk" evidence="13">
    <location>
        <begin position="725"/>
        <end position="762"/>
    </location>
</feature>
<dbReference type="InterPro" id="IPR045584">
    <property type="entry name" value="Pilin-like"/>
</dbReference>
<dbReference type="RefSeq" id="WP_062624840.1">
    <property type="nucleotide sequence ID" value="NZ_CAXOUM010000003.1"/>
</dbReference>
<comment type="similarity">
    <text evidence="3">Belongs to the autotransporter-2 (AT-2) (TC 1.B.40) family.</text>
</comment>
<feature type="domain" description="Trimeric autotransporter adhesin YadA-like stalk" evidence="13">
    <location>
        <begin position="472"/>
        <end position="507"/>
    </location>
</feature>
<organism evidence="14 15">
    <name type="scientific">Fusobacterium necrophorum subsp. funduliforme</name>
    <dbReference type="NCBI Taxonomy" id="143387"/>
    <lineage>
        <taxon>Bacteria</taxon>
        <taxon>Fusobacteriati</taxon>
        <taxon>Fusobacteriota</taxon>
        <taxon>Fusobacteriia</taxon>
        <taxon>Fusobacteriales</taxon>
        <taxon>Fusobacteriaceae</taxon>
        <taxon>Fusobacterium</taxon>
    </lineage>
</organism>
<protein>
    <recommendedName>
        <fullName evidence="16">YadA-like C-terminal domain protein</fullName>
    </recommendedName>
</protein>
<dbReference type="Proteomes" id="UP000075816">
    <property type="component" value="Unassembled WGS sequence"/>
</dbReference>
<feature type="domain" description="Trimeric autotransporter adhesin YadA-like stalk" evidence="13">
    <location>
        <begin position="1041"/>
        <end position="1077"/>
    </location>
</feature>
<evidence type="ECO:0000256" key="9">
    <source>
        <dbReference type="ARBA" id="ARBA00023136"/>
    </source>
</evidence>
<reference evidence="14 15" key="1">
    <citation type="submission" date="2016-03" db="EMBL/GenBank/DDBJ databases">
        <title>Comparative genomics of human isolates of Fusobacterium necrophorum.</title>
        <authorList>
            <person name="Jensen A."/>
            <person name="Bank S."/>
            <person name="Andersen P.S."/>
            <person name="Kristensen L.H."/>
            <person name="Prag J."/>
        </authorList>
    </citation>
    <scope>NUCLEOTIDE SEQUENCE [LARGE SCALE GENOMIC DNA]</scope>
    <source>
        <strain evidence="14 15">LS_1264</strain>
    </source>
</reference>
<feature type="region of interest" description="Disordered" evidence="11">
    <location>
        <begin position="620"/>
        <end position="649"/>
    </location>
</feature>
<keyword evidence="10" id="KW-0998">Cell outer membrane</keyword>
<feature type="compositionally biased region" description="Basic and acidic residues" evidence="11">
    <location>
        <begin position="937"/>
        <end position="947"/>
    </location>
</feature>
<evidence type="ECO:0000256" key="6">
    <source>
        <dbReference type="ARBA" id="ARBA00022692"/>
    </source>
</evidence>
<feature type="region of interest" description="Disordered" evidence="11">
    <location>
        <begin position="932"/>
        <end position="963"/>
    </location>
</feature>
<feature type="domain" description="Trimeric autotransporter adhesin YadA-like stalk" evidence="13">
    <location>
        <begin position="1174"/>
        <end position="1209"/>
    </location>
</feature>
<comment type="caution">
    <text evidence="14">The sequence shown here is derived from an EMBL/GenBank/DDBJ whole genome shotgun (WGS) entry which is preliminary data.</text>
</comment>
<dbReference type="SUPFAM" id="SSF54523">
    <property type="entry name" value="Pili subunits"/>
    <property type="match status" value="1"/>
</dbReference>
<evidence type="ECO:0000256" key="2">
    <source>
        <dbReference type="ARBA" id="ARBA00004442"/>
    </source>
</evidence>
<evidence type="ECO:0000259" key="12">
    <source>
        <dbReference type="Pfam" id="PF03895"/>
    </source>
</evidence>
<evidence type="ECO:0000256" key="10">
    <source>
        <dbReference type="ARBA" id="ARBA00023237"/>
    </source>
</evidence>
<keyword evidence="9" id="KW-0472">Membrane</keyword>
<dbReference type="KEGG" id="fnf:BSQ88_07015"/>
<dbReference type="GO" id="GO:0009279">
    <property type="term" value="C:cell outer membrane"/>
    <property type="evidence" value="ECO:0007669"/>
    <property type="project" value="UniProtKB-SubCell"/>
</dbReference>
<proteinExistence type="inferred from homology"/>
<evidence type="ECO:0000313" key="15">
    <source>
        <dbReference type="Proteomes" id="UP000075816"/>
    </source>
</evidence>
<keyword evidence="6" id="KW-0812">Transmembrane</keyword>
<sequence>MNNMYLKNVEKWLKHSLKKRISINTGMLVAFLITGFLGFTGEVFAKKDMEEFKKRLASDFAKADSSATNFGSGYFQSNNLSDQFNVVLGSQGEDMQLSFVNGRFNSIVGPSNYVGFTRKDVIIDSEVNNNGVRMLHMPDFDPNGDTWYQFREGDILKNVTFTSEYTLGKKYIEGYDKEGKLIRVNKGDHIDYIKLKEDRKLYLKGNLKESLMAINGYFFSRGEIRKDYNDTIKAGARVEGAVVNGFAAGIEGGANYAVALGAYSKVTEGSEGSVALGSYSVADGSKVRGYIDDKERKLSRLANGKFYLADQVETGTDGKLKLKDGVSATDAEIAPEKVTQIMGVVSIGGERTLLNADGSTPKIKVLRKLEGVAPGKDDHDVVTIAQIKNLIFNGNKTVVYTDKDGNRVAKADDGNYYLEKYVDINGKLSPKEGEPEPQKIDNVLLSLVNPDGTTVPTTEADGGKTAKTILRNIGDGQEDTDAVNMKQLKTVSDNTIQLTGDNSSQGTAVKLSDKEIKFAFTGNEDITTEAKEKAVSFTLNKATEVKEGDTKAITSGAVHTALAGYLKTDGSNIGTEDNKAAFGGNVGLGEISGETTKLVQEKAVKKYVDGKVDGISKIAGNGKDGKDGSNGTNGASITGPTGKDGLNGKDLTEKVNALRNGEAGTVVYTDKDGKRLAKANDGKCYLAEQVEKDGKTKTGASAVEDVRLSLVNSNGETTTPTVLANVKDGTIAKDSKEAVNGAQIYKNNEEIASIFGGGAKFENGAFVKPNYEITGKDGKKNYNNVGEALAALEWMNHEQEGKIAANSKLKFTTDEGDAREHTLTDNLNLKGSKNISVTSRDQDNIEIALKEDISVKTIKVGETDTQGNLTNGVKAGKDGISYTVEDGTKIVINKDGIDAGSKKITNVADPTEDTDAANKKYVDGKVKGISDVIGSGKDGRDGKDGKDGAGQYGPSGKDGLNGKDLTEKVNAIRNGEAGTVVYTDKDGNRLAKANDGKYYLADQVKKDGSVEDGATAVETKDIRLSLVNSEGETTKPTILANVADGKVEKGSKEAVNGGQLAETNGKVEQLENTVAANSKFKFTTDEGEAREHSLTDNLNIKGDNNISVTSKDKDNIQIALKDDISVKTIKAGATDDKGNLTSGVTAGKEGLMYKSEDGTKIVINKDGIDAGDKKISHVADGKVSKDSQDAVNGKQLYATNQRIDEIENVNKKVIEKVNNNSHRIDKLDKKVNKGLANAAAMSGVEFMDIGVNQATVAAAVGGYKGTQAVAVGVQGAPTENIRINAKMALTPGSHVESMYSVGAAYRFNFK</sequence>